<keyword evidence="2" id="KW-1185">Reference proteome</keyword>
<dbReference type="EMBL" id="JAWZSR010000012">
    <property type="protein sequence ID" value="MDX8047422.1"/>
    <property type="molecule type" value="Genomic_DNA"/>
</dbReference>
<evidence type="ECO:0000313" key="1">
    <source>
        <dbReference type="EMBL" id="MDX8047422.1"/>
    </source>
</evidence>
<proteinExistence type="predicted"/>
<reference evidence="1" key="1">
    <citation type="submission" date="2023-11" db="EMBL/GenBank/DDBJ databases">
        <title>Gracilibacillus pellucida a moderately halophilic bacterium isolated from saline soil in Xinjiang province.</title>
        <authorList>
            <person name="Zhang Z."/>
            <person name="Tan F."/>
            <person name="Wang Y."/>
            <person name="Xia M."/>
        </authorList>
    </citation>
    <scope>NUCLEOTIDE SEQUENCE</scope>
    <source>
        <strain evidence="1">S3-1-1</strain>
    </source>
</reference>
<organism evidence="1 2">
    <name type="scientific">Gracilibacillus pellucidus</name>
    <dbReference type="NCBI Taxonomy" id="3095368"/>
    <lineage>
        <taxon>Bacteria</taxon>
        <taxon>Bacillati</taxon>
        <taxon>Bacillota</taxon>
        <taxon>Bacilli</taxon>
        <taxon>Bacillales</taxon>
        <taxon>Bacillaceae</taxon>
        <taxon>Gracilibacillus</taxon>
    </lineage>
</organism>
<accession>A0ACC6M995</accession>
<name>A0ACC6M995_9BACI</name>
<sequence length="290" mass="34365">MKHPVILTSSSFPLIHEMGFMTDNNGIEKHPERIMPDINVFVYCLKGYLHVIEDDQNYHLKEGSYLFLRKNVHHWGEHFYQPGSKWFFIHFFSQDISTEKDEYNTYGKTSLVHADAYDKKLTLPKYGEVAHHDYTKLQLQQILEVFESSHPTSSILASMQTHQFFLELYVEKLENYANMKTNRMVTKLIHFMDKEDNHKLTSNEISEEMGMNYAYLSTIFKQQTGKTITQYRNEQIVEKAIHFFRNQNYNVSEVSDKLGFSNPFYFSRVFKKVTGLSPSDYLKRIYRGKR</sequence>
<comment type="caution">
    <text evidence="1">The sequence shown here is derived from an EMBL/GenBank/DDBJ whole genome shotgun (WGS) entry which is preliminary data.</text>
</comment>
<dbReference type="Proteomes" id="UP001277972">
    <property type="component" value="Unassembled WGS sequence"/>
</dbReference>
<protein>
    <submittedName>
        <fullName evidence="1">AraC family transcriptional regulator</fullName>
    </submittedName>
</protein>
<evidence type="ECO:0000313" key="2">
    <source>
        <dbReference type="Proteomes" id="UP001277972"/>
    </source>
</evidence>
<gene>
    <name evidence="1" type="ORF">SH601_15755</name>
</gene>